<comment type="PTM">
    <text evidence="6">Contains an active site 4-methylidene-imidazol-5-one (MIO), which is formed autocatalytically by cyclization and dehydration of residues Ala-Ser-Gly.</text>
</comment>
<reference evidence="10 11" key="1">
    <citation type="submission" date="2016-09" db="EMBL/GenBank/DDBJ databases">
        <title>Metabolic pathway, cell adaptation mechanisms and a novel monoxygenase revealed through proteogenomic-transcription analysis of a Sphingomonas haloaromaticamans strain degrading the fungicide ortho-phenylphenol.</title>
        <authorList>
            <person name="Perruchon C."/>
            <person name="Papadopoulou E.S."/>
            <person name="Rousidou C."/>
            <person name="Vasileiadis S."/>
            <person name="Tanou G."/>
            <person name="Amoutzias G."/>
            <person name="Molassiotis A."/>
            <person name="Karpouzas D.G."/>
        </authorList>
    </citation>
    <scope>NUCLEOTIDE SEQUENCE [LARGE SCALE GENOMIC DNA]</scope>
    <source>
        <strain evidence="10 11">P3</strain>
    </source>
</reference>
<comment type="caution">
    <text evidence="10">The sequence shown here is derived from an EMBL/GenBank/DDBJ whole genome shotgun (WGS) entry which is preliminary data.</text>
</comment>
<feature type="modified residue" description="2,3-didehydroalanine (Ser)" evidence="6">
    <location>
        <position position="143"/>
    </location>
</feature>
<dbReference type="Gene3D" id="1.20.200.10">
    <property type="entry name" value="Fumarase/aspartase (Central domain)"/>
    <property type="match status" value="1"/>
</dbReference>
<dbReference type="UniPathway" id="UPA00379">
    <property type="reaction ID" value="UER00549"/>
</dbReference>
<dbReference type="Proteomes" id="UP000179467">
    <property type="component" value="Unassembled WGS sequence"/>
</dbReference>
<dbReference type="FunFam" id="1.10.275.10:FF:000005">
    <property type="entry name" value="Histidine ammonia-lyase"/>
    <property type="match status" value="1"/>
</dbReference>
<keyword evidence="4 6" id="KW-0456">Lyase</keyword>
<comment type="similarity">
    <text evidence="6 7">Belongs to the PAL/histidase family.</text>
</comment>
<dbReference type="GO" id="GO:0019557">
    <property type="term" value="P:L-histidine catabolic process to glutamate and formate"/>
    <property type="evidence" value="ECO:0007669"/>
    <property type="project" value="UniProtKB-UniPathway"/>
</dbReference>
<evidence type="ECO:0000256" key="7">
    <source>
        <dbReference type="RuleBase" id="RU003954"/>
    </source>
</evidence>
<dbReference type="NCBIfam" id="NF006871">
    <property type="entry name" value="PRK09367.1"/>
    <property type="match status" value="1"/>
</dbReference>
<organism evidence="10 11">
    <name type="scientific">Edaphosphingomonas haloaromaticamans</name>
    <dbReference type="NCBI Taxonomy" id="653954"/>
    <lineage>
        <taxon>Bacteria</taxon>
        <taxon>Pseudomonadati</taxon>
        <taxon>Pseudomonadota</taxon>
        <taxon>Alphaproteobacteria</taxon>
        <taxon>Sphingomonadales</taxon>
        <taxon>Rhizorhabdaceae</taxon>
        <taxon>Edaphosphingomonas</taxon>
    </lineage>
</organism>
<dbReference type="GO" id="GO:0019556">
    <property type="term" value="P:L-histidine catabolic process to glutamate and formamide"/>
    <property type="evidence" value="ECO:0007669"/>
    <property type="project" value="UniProtKB-UniPathway"/>
</dbReference>
<dbReference type="NCBIfam" id="TIGR01225">
    <property type="entry name" value="hutH"/>
    <property type="match status" value="1"/>
</dbReference>
<dbReference type="OrthoDB" id="9806955at2"/>
<dbReference type="Pfam" id="PF00221">
    <property type="entry name" value="Lyase_aromatic"/>
    <property type="match status" value="1"/>
</dbReference>
<dbReference type="InterPro" id="IPR001106">
    <property type="entry name" value="Aromatic_Lyase"/>
</dbReference>
<name>A0A1S1HF73_9SPHN</name>
<protein>
    <recommendedName>
        <fullName evidence="2 6">Histidine ammonia-lyase</fullName>
        <shortName evidence="6">Histidase</shortName>
        <ecNumber evidence="2 6">4.3.1.3</ecNumber>
    </recommendedName>
</protein>
<dbReference type="GO" id="GO:0004397">
    <property type="term" value="F:histidine ammonia-lyase activity"/>
    <property type="evidence" value="ECO:0007669"/>
    <property type="project" value="UniProtKB-UniRule"/>
</dbReference>
<evidence type="ECO:0000313" key="10">
    <source>
        <dbReference type="EMBL" id="OHT20462.1"/>
    </source>
</evidence>
<keyword evidence="11" id="KW-1185">Reference proteome</keyword>
<dbReference type="SUPFAM" id="SSF48557">
    <property type="entry name" value="L-aspartase-like"/>
    <property type="match status" value="1"/>
</dbReference>
<dbReference type="InterPro" id="IPR008948">
    <property type="entry name" value="L-Aspartase-like"/>
</dbReference>
<dbReference type="EMBL" id="MIPT01000001">
    <property type="protein sequence ID" value="OHT20462.1"/>
    <property type="molecule type" value="Genomic_DNA"/>
</dbReference>
<evidence type="ECO:0000256" key="4">
    <source>
        <dbReference type="ARBA" id="ARBA00023239"/>
    </source>
</evidence>
<keyword evidence="6" id="KW-0963">Cytoplasm</keyword>
<evidence type="ECO:0000256" key="9">
    <source>
        <dbReference type="RuleBase" id="RU004480"/>
    </source>
</evidence>
<dbReference type="PANTHER" id="PTHR10362">
    <property type="entry name" value="HISTIDINE AMMONIA-LYASE"/>
    <property type="match status" value="1"/>
</dbReference>
<evidence type="ECO:0000256" key="5">
    <source>
        <dbReference type="ARBA" id="ARBA00049269"/>
    </source>
</evidence>
<keyword evidence="3 6" id="KW-0369">Histidine metabolism</keyword>
<evidence type="ECO:0000313" key="11">
    <source>
        <dbReference type="Proteomes" id="UP000179467"/>
    </source>
</evidence>
<comment type="subcellular location">
    <subcellularLocation>
        <location evidence="6 9">Cytoplasm</location>
    </subcellularLocation>
</comment>
<dbReference type="EC" id="4.3.1.3" evidence="2 6"/>
<evidence type="ECO:0000256" key="8">
    <source>
        <dbReference type="RuleBase" id="RU004479"/>
    </source>
</evidence>
<dbReference type="FunFam" id="1.20.200.10:FF:000003">
    <property type="entry name" value="Histidine ammonia-lyase"/>
    <property type="match status" value="1"/>
</dbReference>
<proteinExistence type="inferred from homology"/>
<dbReference type="PROSITE" id="PS00488">
    <property type="entry name" value="PAL_HISTIDASE"/>
    <property type="match status" value="1"/>
</dbReference>
<evidence type="ECO:0000256" key="3">
    <source>
        <dbReference type="ARBA" id="ARBA00022808"/>
    </source>
</evidence>
<comment type="pathway">
    <text evidence="1 6 8">Amino-acid degradation; L-histidine degradation into L-glutamate; N-formimidoyl-L-glutamate from L-histidine: step 1/3.</text>
</comment>
<gene>
    <name evidence="6 10" type="primary">hutH</name>
    <name evidence="10" type="ORF">BHE75_02460</name>
</gene>
<dbReference type="RefSeq" id="WP_070934009.1">
    <property type="nucleotide sequence ID" value="NZ_MIPT01000001.1"/>
</dbReference>
<accession>A0A1S1HF73</accession>
<dbReference type="HAMAP" id="MF_00229">
    <property type="entry name" value="His_ammonia_lyase"/>
    <property type="match status" value="1"/>
</dbReference>
<dbReference type="GO" id="GO:0005737">
    <property type="term" value="C:cytoplasm"/>
    <property type="evidence" value="ECO:0007669"/>
    <property type="project" value="UniProtKB-SubCell"/>
</dbReference>
<sequence>MTEIILKADEATLADWRAIYRGANARLDAATAPAIAASAAAIERILARGAPVYGINTGFGKLASVRIGDEDLATLQRNIVLSHAAGVGDAMPVPIARLMMALKLASFAHGASGVRPETVAMLETMLARGLTPVIPAQGSVGASGDLAPLSHMAAAMIGVGEIISDGTAMPAAAALAAAGLEPLTLGPKEGLALLNGTQFSCANALAGLFEAENLFRTALVTGALSTEAAKGSDAPFDPRIHALRRHAGQIAVGEALRGLMAGSAIRASHLEGDARVQDPYCLRCQPQVMGAALDLLRQAGHTLATEANGVSDNPLIFADTDEALSGGNFHAEPVAFAADMIAMAICEIGSIAERRIAMLVDPALSGLPAFLTPHPGLNSGFMIPQVTAAALVSENKQRAYPASVDSIPTSANQEDHVSMAAHGARRLLAMAKNARGVIAIEYLAAAQGCDFHAPLKSSDVLEAARALLREQVPTLGEDRHFHPDIAAAAALVAGGRIAALAALPGVA</sequence>
<comment type="catalytic activity">
    <reaction evidence="5 6 8">
        <text>L-histidine = trans-urocanate + NH4(+)</text>
        <dbReference type="Rhea" id="RHEA:21232"/>
        <dbReference type="ChEBI" id="CHEBI:17771"/>
        <dbReference type="ChEBI" id="CHEBI:28938"/>
        <dbReference type="ChEBI" id="CHEBI:57595"/>
        <dbReference type="EC" id="4.3.1.3"/>
    </reaction>
</comment>
<dbReference type="AlphaFoldDB" id="A0A1S1HF73"/>
<evidence type="ECO:0000256" key="1">
    <source>
        <dbReference type="ARBA" id="ARBA00005113"/>
    </source>
</evidence>
<dbReference type="InterPro" id="IPR022313">
    <property type="entry name" value="Phe/His_NH3-lyase_AS"/>
</dbReference>
<evidence type="ECO:0000256" key="6">
    <source>
        <dbReference type="HAMAP-Rule" id="MF_00229"/>
    </source>
</evidence>
<dbReference type="CDD" id="cd00332">
    <property type="entry name" value="PAL-HAL"/>
    <property type="match status" value="1"/>
</dbReference>
<dbReference type="Gene3D" id="1.10.275.10">
    <property type="entry name" value="Fumarase/aspartase (N-terminal domain)"/>
    <property type="match status" value="1"/>
</dbReference>
<evidence type="ECO:0000256" key="2">
    <source>
        <dbReference type="ARBA" id="ARBA00012994"/>
    </source>
</evidence>
<dbReference type="InterPro" id="IPR024083">
    <property type="entry name" value="Fumarase/histidase_N"/>
</dbReference>
<feature type="cross-link" description="5-imidazolinone (Ala-Gly)" evidence="6">
    <location>
        <begin position="142"/>
        <end position="144"/>
    </location>
</feature>
<dbReference type="InterPro" id="IPR005921">
    <property type="entry name" value="HutH"/>
</dbReference>